<name>A0A914A5N8_PATMI</name>
<feature type="transmembrane region" description="Helical" evidence="1">
    <location>
        <begin position="30"/>
        <end position="49"/>
    </location>
</feature>
<dbReference type="GeneID" id="119730110"/>
<feature type="domain" description="NXPE C-terminal" evidence="2">
    <location>
        <begin position="354"/>
        <end position="579"/>
    </location>
</feature>
<keyword evidence="4" id="KW-1185">Reference proteome</keyword>
<dbReference type="Proteomes" id="UP000887568">
    <property type="component" value="Unplaced"/>
</dbReference>
<evidence type="ECO:0000313" key="4">
    <source>
        <dbReference type="Proteomes" id="UP000887568"/>
    </source>
</evidence>
<keyword evidence="1" id="KW-0472">Membrane</keyword>
<dbReference type="Pfam" id="PF24536">
    <property type="entry name" value="NXPE4_C"/>
    <property type="match status" value="1"/>
</dbReference>
<proteinExistence type="predicted"/>
<dbReference type="RefSeq" id="XP_038058819.1">
    <property type="nucleotide sequence ID" value="XM_038202891.1"/>
</dbReference>
<evidence type="ECO:0000259" key="2">
    <source>
        <dbReference type="Pfam" id="PF24536"/>
    </source>
</evidence>
<dbReference type="EnsemblMetazoa" id="XM_038202891.1">
    <property type="protein sequence ID" value="XP_038058819.1"/>
    <property type="gene ID" value="LOC119730110"/>
</dbReference>
<dbReference type="PANTHER" id="PTHR16165:SF5">
    <property type="entry name" value="NXPE FAMILY MEMBER 3"/>
    <property type="match status" value="1"/>
</dbReference>
<accession>A0A914A5N8</accession>
<dbReference type="AlphaFoldDB" id="A0A914A5N8"/>
<dbReference type="Pfam" id="PF06312">
    <property type="entry name" value="Neurexophilin"/>
    <property type="match status" value="1"/>
</dbReference>
<dbReference type="OMA" id="PHAGGRW"/>
<dbReference type="PANTHER" id="PTHR16165">
    <property type="entry name" value="NXPE FAMILY MEMBER"/>
    <property type="match status" value="1"/>
</dbReference>
<keyword evidence="1" id="KW-1133">Transmembrane helix</keyword>
<evidence type="ECO:0000313" key="3">
    <source>
        <dbReference type="EnsemblMetazoa" id="XP_038058819.1"/>
    </source>
</evidence>
<reference evidence="3" key="1">
    <citation type="submission" date="2022-11" db="UniProtKB">
        <authorList>
            <consortium name="EnsemblMetazoa"/>
        </authorList>
    </citation>
    <scope>IDENTIFICATION</scope>
</reference>
<dbReference type="InterPro" id="IPR057106">
    <property type="entry name" value="NXPE4_C"/>
</dbReference>
<evidence type="ECO:0000256" key="1">
    <source>
        <dbReference type="SAM" id="Phobius"/>
    </source>
</evidence>
<dbReference type="InterPro" id="IPR026845">
    <property type="entry name" value="NXPH/NXPE"/>
</dbReference>
<dbReference type="OrthoDB" id="5950832at2759"/>
<protein>
    <recommendedName>
        <fullName evidence="2">NXPE C-terminal domain-containing protein</fullName>
    </recommendedName>
</protein>
<keyword evidence="1" id="KW-0812">Transmembrane</keyword>
<sequence>MVKRVKNINGSKSFGGSTGPCVGNSNRRSWLVLAMLVDGLVLYLLLYFGSNNVQWNQPKPALRRYYSDSASRVVPSRPTQQGISATSKVLLNTVTPQVNPTIADNSFFYIQNPKTIYNICDQLELYIEARDGQGKRKIRGGDHMWPVLWTASLNASAPADELIDHSNGTYTAHFTLHWTGEIEPLVPFIYSAEHADFLRSFRERFPHRHAYDGKFTDHNGTVEITPCHVDRDIFVDNGAEGLSLASKYEVCDFSNGKAGTSWYCLKPKTLSCSDFTQHRGNTRRGGEYRKSVIRPDESSLVKRPKELKNIGKLKKITVISNVSDAACFDLPPCKSGLPPKQPNRAAGYYFEDSWKSKLCRERELNLSDTLKCLRNKRLYFYGDSTLRQWFLYLISNLGETMKEDQINTTALAKMGPRRARDPTHNITLLFRHHEYPIRNIWANVRDIKFTVNEIDGLPGGADTVVALTMWAHFTTNNLTYYQSRLERVRDAIARLHKRGTGTSPVFFKSANTRGYYTMDLSDLYAYDLDQTLRAVFKGVPDVTIIDVWDMTLSHRTGYHIHPVQEVIKEEIKMFLNFICNAPSVS</sequence>
<organism evidence="3 4">
    <name type="scientific">Patiria miniata</name>
    <name type="common">Bat star</name>
    <name type="synonym">Asterina miniata</name>
    <dbReference type="NCBI Taxonomy" id="46514"/>
    <lineage>
        <taxon>Eukaryota</taxon>
        <taxon>Metazoa</taxon>
        <taxon>Echinodermata</taxon>
        <taxon>Eleutherozoa</taxon>
        <taxon>Asterozoa</taxon>
        <taxon>Asteroidea</taxon>
        <taxon>Valvatacea</taxon>
        <taxon>Valvatida</taxon>
        <taxon>Asterinidae</taxon>
        <taxon>Patiria</taxon>
    </lineage>
</organism>